<dbReference type="SUPFAM" id="SSF51735">
    <property type="entry name" value="NAD(P)-binding Rossmann-fold domains"/>
    <property type="match status" value="1"/>
</dbReference>
<name>A0A915YLS4_9BACT</name>
<gene>
    <name evidence="2" type="ORF">AsAng_0061480</name>
</gene>
<accession>A0A915YLS4</accession>
<evidence type="ECO:0000313" key="3">
    <source>
        <dbReference type="Proteomes" id="UP001060919"/>
    </source>
</evidence>
<dbReference type="Gene3D" id="3.40.50.720">
    <property type="entry name" value="NAD(P)-binding Rossmann-like Domain"/>
    <property type="match status" value="1"/>
</dbReference>
<dbReference type="RefSeq" id="WP_264790524.1">
    <property type="nucleotide sequence ID" value="NZ_AP026867.1"/>
</dbReference>
<keyword evidence="3" id="KW-1185">Reference proteome</keyword>
<dbReference type="InterPro" id="IPR002347">
    <property type="entry name" value="SDR_fam"/>
</dbReference>
<dbReference type="Proteomes" id="UP001060919">
    <property type="component" value="Chromosome"/>
</dbReference>
<dbReference type="AlphaFoldDB" id="A0A915YLS4"/>
<dbReference type="InterPro" id="IPR036291">
    <property type="entry name" value="NAD(P)-bd_dom_sf"/>
</dbReference>
<dbReference type="Pfam" id="PF00106">
    <property type="entry name" value="adh_short"/>
    <property type="match status" value="1"/>
</dbReference>
<protein>
    <submittedName>
        <fullName evidence="2">SDR family NAD(P)-dependent oxidoreductase</fullName>
    </submittedName>
</protein>
<dbReference type="EMBL" id="AP026867">
    <property type="protein sequence ID" value="BDS15364.1"/>
    <property type="molecule type" value="Genomic_DNA"/>
</dbReference>
<organism evidence="2 3">
    <name type="scientific">Aureispira anguillae</name>
    <dbReference type="NCBI Taxonomy" id="2864201"/>
    <lineage>
        <taxon>Bacteria</taxon>
        <taxon>Pseudomonadati</taxon>
        <taxon>Bacteroidota</taxon>
        <taxon>Saprospiria</taxon>
        <taxon>Saprospirales</taxon>
        <taxon>Saprospiraceae</taxon>
        <taxon>Aureispira</taxon>
    </lineage>
</organism>
<proteinExistence type="predicted"/>
<dbReference type="PANTHER" id="PTHR43157:SF31">
    <property type="entry name" value="PHOSPHATIDYLINOSITOL-GLYCAN BIOSYNTHESIS CLASS F PROTEIN"/>
    <property type="match status" value="1"/>
</dbReference>
<dbReference type="GO" id="GO:0016491">
    <property type="term" value="F:oxidoreductase activity"/>
    <property type="evidence" value="ECO:0007669"/>
    <property type="project" value="UniProtKB-KW"/>
</dbReference>
<dbReference type="KEGG" id="aup:AsAng_0061480"/>
<reference evidence="2" key="1">
    <citation type="submission" date="2022-09" db="EMBL/GenBank/DDBJ databases">
        <title>Aureispira anguillicida sp. nov., isolated from Leptocephalus of Japanese eel Anguilla japonica.</title>
        <authorList>
            <person name="Yuasa K."/>
            <person name="Mekata T."/>
            <person name="Ikunari K."/>
        </authorList>
    </citation>
    <scope>NUCLEOTIDE SEQUENCE</scope>
    <source>
        <strain evidence="2">EL160426</strain>
    </source>
</reference>
<evidence type="ECO:0000313" key="2">
    <source>
        <dbReference type="EMBL" id="BDS15364.1"/>
    </source>
</evidence>
<keyword evidence="1" id="KW-0560">Oxidoreductase</keyword>
<dbReference type="PRINTS" id="PR00081">
    <property type="entry name" value="GDHRDH"/>
</dbReference>
<sequence>MNQNKKFDSTFKATLTGIKDVLFPPKTDKTLNNQDRLDGKTCLVTGSNTGLGFAIATELAKRGGRIIMAVRSGIPQKGTEIQQLSGNSNVQMEFVELSELQSIKDLVLRLAEQQIVIDILVCNAGVVPAGSKQAKNGLDLMFAVNYLSTFYLVNLLLQHQIIQAPHTPQARLIFVSSESHRVDLPIDYTTFGQPISYSAAKVVKFYGYYKLILNIFIEELNRRYANNGKNLSIFTLCPGAVHSNISRNSPQLLKPILWLVFKIFFQTPLQASRPAVYFACSPKLEGQTGHYLHMMQDKKMAAVSYDAEHGQKVWAASEQLLANLGFKL</sequence>
<dbReference type="PANTHER" id="PTHR43157">
    <property type="entry name" value="PHOSPHATIDYLINOSITOL-GLYCAN BIOSYNTHESIS CLASS F PROTEIN-RELATED"/>
    <property type="match status" value="1"/>
</dbReference>
<evidence type="ECO:0000256" key="1">
    <source>
        <dbReference type="ARBA" id="ARBA00023002"/>
    </source>
</evidence>